<dbReference type="Proteomes" id="UP001329825">
    <property type="component" value="Chromosome 6"/>
</dbReference>
<dbReference type="GeneID" id="87956757"/>
<keyword evidence="2" id="KW-1185">Reference proteome</keyword>
<proteinExistence type="predicted"/>
<accession>A0ABZ1D2S5</accession>
<dbReference type="EMBL" id="CP141886">
    <property type="protein sequence ID" value="WRT67654.1"/>
    <property type="molecule type" value="Genomic_DNA"/>
</dbReference>
<evidence type="ECO:0000313" key="1">
    <source>
        <dbReference type="EMBL" id="WRT67654.1"/>
    </source>
</evidence>
<gene>
    <name evidence="1" type="ORF">IL334_004626</name>
</gene>
<evidence type="ECO:0000313" key="2">
    <source>
        <dbReference type="Proteomes" id="UP001329825"/>
    </source>
</evidence>
<name>A0ABZ1D2S5_9TREE</name>
<reference evidence="1 2" key="1">
    <citation type="submission" date="2024-01" db="EMBL/GenBank/DDBJ databases">
        <title>Comparative genomics of Cryptococcus and Kwoniella reveals pathogenesis evolution and contrasting modes of karyotype evolution via chromosome fusion or intercentromeric recombination.</title>
        <authorList>
            <person name="Coelho M.A."/>
            <person name="David-Palma M."/>
            <person name="Shea T."/>
            <person name="Bowers K."/>
            <person name="McGinley-Smith S."/>
            <person name="Mohammad A.W."/>
            <person name="Gnirke A."/>
            <person name="Yurkov A.M."/>
            <person name="Nowrousian M."/>
            <person name="Sun S."/>
            <person name="Cuomo C.A."/>
            <person name="Heitman J."/>
        </authorList>
    </citation>
    <scope>NUCLEOTIDE SEQUENCE [LARGE SCALE GENOMIC DNA]</scope>
    <source>
        <strain evidence="1">CBS 11374</strain>
    </source>
</reference>
<organism evidence="1 2">
    <name type="scientific">Kwoniella shivajii</name>
    <dbReference type="NCBI Taxonomy" id="564305"/>
    <lineage>
        <taxon>Eukaryota</taxon>
        <taxon>Fungi</taxon>
        <taxon>Dikarya</taxon>
        <taxon>Basidiomycota</taxon>
        <taxon>Agaricomycotina</taxon>
        <taxon>Tremellomycetes</taxon>
        <taxon>Tremellales</taxon>
        <taxon>Cryptococcaceae</taxon>
        <taxon>Kwoniella</taxon>
    </lineage>
</organism>
<dbReference type="RefSeq" id="XP_062792394.1">
    <property type="nucleotide sequence ID" value="XM_062936343.1"/>
</dbReference>
<protein>
    <submittedName>
        <fullName evidence="1">Uncharacterized protein</fullName>
    </submittedName>
</protein>
<sequence>MPDTHTNASSRPTTMAERTKLGLEWDYFFRNNHLTSARTEKSIFDKSFKEYKLWDELKQSDESSGTAKVSDMAQTAS</sequence>